<dbReference type="Proteomes" id="UP000012046">
    <property type="component" value="Unassembled WGS sequence"/>
</dbReference>
<organism evidence="2 3">
    <name type="scientific">Alishewanella jeotgali KCTC 22429</name>
    <dbReference type="NCBI Taxonomy" id="1129374"/>
    <lineage>
        <taxon>Bacteria</taxon>
        <taxon>Pseudomonadati</taxon>
        <taxon>Pseudomonadota</taxon>
        <taxon>Gammaproteobacteria</taxon>
        <taxon>Alteromonadales</taxon>
        <taxon>Alteromonadaceae</taxon>
        <taxon>Alishewanella</taxon>
    </lineage>
</organism>
<keyword evidence="1" id="KW-1133">Transmembrane helix</keyword>
<dbReference type="EMBL" id="AHTH01000049">
    <property type="protein sequence ID" value="EHR39753.1"/>
    <property type="molecule type" value="Genomic_DNA"/>
</dbReference>
<dbReference type="Pfam" id="PF11911">
    <property type="entry name" value="DUF3429"/>
    <property type="match status" value="1"/>
</dbReference>
<dbReference type="PATRIC" id="fig|1129374.4.peg.3094"/>
<evidence type="ECO:0000256" key="1">
    <source>
        <dbReference type="SAM" id="Phobius"/>
    </source>
</evidence>
<gene>
    <name evidence="2" type="ORF">AJE_15609</name>
</gene>
<accession>H3ZIB1</accession>
<dbReference type="STRING" id="1129374.AJE_15609"/>
<protein>
    <recommendedName>
        <fullName evidence="4">DUF3429 domain-containing protein</fullName>
    </recommendedName>
</protein>
<feature type="transmembrane region" description="Helical" evidence="1">
    <location>
        <begin position="35"/>
        <end position="56"/>
    </location>
</feature>
<feature type="transmembrane region" description="Helical" evidence="1">
    <location>
        <begin position="6"/>
        <end position="28"/>
    </location>
</feature>
<dbReference type="eggNOG" id="ENOG5033AJV">
    <property type="taxonomic scope" value="Bacteria"/>
</dbReference>
<evidence type="ECO:0000313" key="2">
    <source>
        <dbReference type="EMBL" id="EHR39753.1"/>
    </source>
</evidence>
<dbReference type="RefSeq" id="WP_008951663.1">
    <property type="nucleotide sequence ID" value="NZ_AHTH01000049.1"/>
</dbReference>
<comment type="caution">
    <text evidence="2">The sequence shown here is derived from an EMBL/GenBank/DDBJ whole genome shotgun (WGS) entry which is preliminary data.</text>
</comment>
<sequence>MSMITPLGYAGLIPFVLLPFCSLLWPLLAPAQAMLLFQFYSCLILGFMAGVLWPVLYQAPEPSSRALWVVSFPVLAILALALLPAYSLLALALLFAALRCYEIISGINQRYALPYRSLRNQLTVVVILCHLGFYVAY</sequence>
<evidence type="ECO:0000313" key="3">
    <source>
        <dbReference type="Proteomes" id="UP000012046"/>
    </source>
</evidence>
<dbReference type="InterPro" id="IPR021836">
    <property type="entry name" value="DUF3429"/>
</dbReference>
<dbReference type="AlphaFoldDB" id="H3ZIB1"/>
<proteinExistence type="predicted"/>
<keyword evidence="1" id="KW-0812">Transmembrane</keyword>
<feature type="transmembrane region" description="Helical" evidence="1">
    <location>
        <begin position="68"/>
        <end position="98"/>
    </location>
</feature>
<evidence type="ECO:0008006" key="4">
    <source>
        <dbReference type="Google" id="ProtNLM"/>
    </source>
</evidence>
<keyword evidence="3" id="KW-1185">Reference proteome</keyword>
<reference evidence="2 3" key="1">
    <citation type="journal article" date="2012" name="J. Bacteriol.">
        <title>Genome Sequence of Extracellular-Protease-Producing Alishewanella jeotgali Isolated from Traditional Korean Fermented Seafood.</title>
        <authorList>
            <person name="Jung J."/>
            <person name="Chun J."/>
            <person name="Park W."/>
        </authorList>
    </citation>
    <scope>NUCLEOTIDE SEQUENCE [LARGE SCALE GENOMIC DNA]</scope>
    <source>
        <strain evidence="2 3">KCTC 22429</strain>
    </source>
</reference>
<name>H3ZIB1_9ALTE</name>
<keyword evidence="1" id="KW-0472">Membrane</keyword>